<dbReference type="STRING" id="1732.SAMN02910417_00889"/>
<sequence length="269" mass="31328">MEAFHSFWSKPNKNRNDGKIVMEDYEILVMVLSALEWKKHNGRIRMVTDSDGAKYFREKGLYDVWDEVDTTLDRMDASTDPFLFWAAGKLMALKYSRLPLVMLDTDLIIWKNLDLLLEGKTLMTAHAEPLHSDVYPARTHFKLKDGYTFDENWDWATPASNTAFLYIASEELRDSYVSQAERFFANVCLDGLNPVTAMCFAEQRILPMEAKALGYRMAYLLEFDKMNEQSLATHLWGAKQYLKEHPAQQSAFCERCLKRIKEDFGDEIW</sequence>
<dbReference type="RefSeq" id="WP_090172652.1">
    <property type="nucleotide sequence ID" value="NZ_FMXR01000007.1"/>
</dbReference>
<reference evidence="2 3" key="1">
    <citation type="submission" date="2016-10" db="EMBL/GenBank/DDBJ databases">
        <authorList>
            <person name="de Groot N.N."/>
        </authorList>
    </citation>
    <scope>NUCLEOTIDE SEQUENCE [LARGE SCALE GENOMIC DNA]</scope>
    <source>
        <strain evidence="2 3">DSM 3217</strain>
    </source>
</reference>
<gene>
    <name evidence="2" type="ORF">SAMN02910417_00889</name>
</gene>
<evidence type="ECO:0000313" key="2">
    <source>
        <dbReference type="EMBL" id="SDB11902.1"/>
    </source>
</evidence>
<dbReference type="Pfam" id="PF20508">
    <property type="entry name" value="DUF6734"/>
    <property type="match status" value="1"/>
</dbReference>
<name>A0A1G6AU98_EUBOX</name>
<dbReference type="OrthoDB" id="1017186at2"/>
<evidence type="ECO:0000259" key="1">
    <source>
        <dbReference type="Pfam" id="PF20508"/>
    </source>
</evidence>
<dbReference type="AlphaFoldDB" id="A0A1G6AU98"/>
<dbReference type="Proteomes" id="UP000199228">
    <property type="component" value="Unassembled WGS sequence"/>
</dbReference>
<dbReference type="EMBL" id="FMXR01000007">
    <property type="protein sequence ID" value="SDB11902.1"/>
    <property type="molecule type" value="Genomic_DNA"/>
</dbReference>
<accession>A0A1G6AU98</accession>
<organism evidence="2 3">
    <name type="scientific">Eubacterium oxidoreducens</name>
    <dbReference type="NCBI Taxonomy" id="1732"/>
    <lineage>
        <taxon>Bacteria</taxon>
        <taxon>Bacillati</taxon>
        <taxon>Bacillota</taxon>
        <taxon>Clostridia</taxon>
        <taxon>Eubacteriales</taxon>
        <taxon>Eubacteriaceae</taxon>
        <taxon>Eubacterium</taxon>
    </lineage>
</organism>
<feature type="domain" description="DUF6734" evidence="1">
    <location>
        <begin position="1"/>
        <end position="131"/>
    </location>
</feature>
<evidence type="ECO:0000313" key="3">
    <source>
        <dbReference type="Proteomes" id="UP000199228"/>
    </source>
</evidence>
<keyword evidence="3" id="KW-1185">Reference proteome</keyword>
<protein>
    <recommendedName>
        <fullName evidence="1">DUF6734 domain-containing protein</fullName>
    </recommendedName>
</protein>
<proteinExistence type="predicted"/>
<dbReference type="InterPro" id="IPR046621">
    <property type="entry name" value="DUF6734"/>
</dbReference>